<evidence type="ECO:0000313" key="2">
    <source>
        <dbReference type="EMBL" id="KAF7284602.1"/>
    </source>
</evidence>
<evidence type="ECO:0000256" key="1">
    <source>
        <dbReference type="SAM" id="MobiDB-lite"/>
    </source>
</evidence>
<sequence>MIAIFHFVNDMTVHFPLCLVSQPIPPYDYDNPHPVCSGFLSMVAIDREKLRSKSPPIRPEDPLPLARIKPDQGEGIPRGMGAAAAPIAKFKICNNSVIKFQFGKIYLPMYSMQIGDGRIYEHVVINTYGSG</sequence>
<dbReference type="Proteomes" id="UP000625711">
    <property type="component" value="Unassembled WGS sequence"/>
</dbReference>
<proteinExistence type="predicted"/>
<dbReference type="EMBL" id="JAACXV010000074">
    <property type="protein sequence ID" value="KAF7284602.1"/>
    <property type="molecule type" value="Genomic_DNA"/>
</dbReference>
<gene>
    <name evidence="2" type="ORF">GWI33_021884</name>
</gene>
<evidence type="ECO:0000313" key="3">
    <source>
        <dbReference type="Proteomes" id="UP000625711"/>
    </source>
</evidence>
<protein>
    <submittedName>
        <fullName evidence="2">Uncharacterized protein</fullName>
    </submittedName>
</protein>
<comment type="caution">
    <text evidence="2">The sequence shown here is derived from an EMBL/GenBank/DDBJ whole genome shotgun (WGS) entry which is preliminary data.</text>
</comment>
<name>A0A834ITB0_RHYFE</name>
<accession>A0A834ITB0</accession>
<organism evidence="2 3">
    <name type="scientific">Rhynchophorus ferrugineus</name>
    <name type="common">Red palm weevil</name>
    <name type="synonym">Curculio ferrugineus</name>
    <dbReference type="NCBI Taxonomy" id="354439"/>
    <lineage>
        <taxon>Eukaryota</taxon>
        <taxon>Metazoa</taxon>
        <taxon>Ecdysozoa</taxon>
        <taxon>Arthropoda</taxon>
        <taxon>Hexapoda</taxon>
        <taxon>Insecta</taxon>
        <taxon>Pterygota</taxon>
        <taxon>Neoptera</taxon>
        <taxon>Endopterygota</taxon>
        <taxon>Coleoptera</taxon>
        <taxon>Polyphaga</taxon>
        <taxon>Cucujiformia</taxon>
        <taxon>Curculionidae</taxon>
        <taxon>Dryophthorinae</taxon>
        <taxon>Rhynchophorus</taxon>
    </lineage>
</organism>
<dbReference type="AlphaFoldDB" id="A0A834ITB0"/>
<reference evidence="2" key="1">
    <citation type="submission" date="2020-08" db="EMBL/GenBank/DDBJ databases">
        <title>Genome sequencing and assembly of the red palm weevil Rhynchophorus ferrugineus.</title>
        <authorList>
            <person name="Dias G.B."/>
            <person name="Bergman C.M."/>
            <person name="Manee M."/>
        </authorList>
    </citation>
    <scope>NUCLEOTIDE SEQUENCE</scope>
    <source>
        <strain evidence="2">AA-2017</strain>
        <tissue evidence="2">Whole larva</tissue>
    </source>
</reference>
<feature type="region of interest" description="Disordered" evidence="1">
    <location>
        <begin position="51"/>
        <end position="70"/>
    </location>
</feature>
<keyword evidence="3" id="KW-1185">Reference proteome</keyword>